<dbReference type="EMBL" id="CAJOAY010002438">
    <property type="protein sequence ID" value="CAF3952661.1"/>
    <property type="molecule type" value="Genomic_DNA"/>
</dbReference>
<organism evidence="1 2">
    <name type="scientific">Adineta steineri</name>
    <dbReference type="NCBI Taxonomy" id="433720"/>
    <lineage>
        <taxon>Eukaryota</taxon>
        <taxon>Metazoa</taxon>
        <taxon>Spiralia</taxon>
        <taxon>Gnathifera</taxon>
        <taxon>Rotifera</taxon>
        <taxon>Eurotatoria</taxon>
        <taxon>Bdelloidea</taxon>
        <taxon>Adinetida</taxon>
        <taxon>Adinetidae</taxon>
        <taxon>Adineta</taxon>
    </lineage>
</organism>
<protein>
    <submittedName>
        <fullName evidence="1">Uncharacterized protein</fullName>
    </submittedName>
</protein>
<dbReference type="Proteomes" id="UP000663881">
    <property type="component" value="Unassembled WGS sequence"/>
</dbReference>
<evidence type="ECO:0000313" key="1">
    <source>
        <dbReference type="EMBL" id="CAF3952661.1"/>
    </source>
</evidence>
<reference evidence="1" key="1">
    <citation type="submission" date="2021-02" db="EMBL/GenBank/DDBJ databases">
        <authorList>
            <person name="Nowell W R."/>
        </authorList>
    </citation>
    <scope>NUCLEOTIDE SEQUENCE</scope>
</reference>
<dbReference type="AlphaFoldDB" id="A0A819KPH8"/>
<sequence>MWLFSGSVVELPAKLRARRCNIVLMSIWLAYVEPHANLIELFYKSTAKNKKRRSYFHHMPYPNNTQWKELENKAGCKKNKLQVSGEVSEHAIMG</sequence>
<proteinExistence type="predicted"/>
<gene>
    <name evidence="1" type="ORF">OKA104_LOCUS27057</name>
</gene>
<evidence type="ECO:0000313" key="2">
    <source>
        <dbReference type="Proteomes" id="UP000663881"/>
    </source>
</evidence>
<name>A0A819KPH8_9BILA</name>
<accession>A0A819KPH8</accession>
<comment type="caution">
    <text evidence="1">The sequence shown here is derived from an EMBL/GenBank/DDBJ whole genome shotgun (WGS) entry which is preliminary data.</text>
</comment>